<dbReference type="EMBL" id="JBAKBA010000022">
    <property type="protein sequence ID" value="MEL0659558.1"/>
    <property type="molecule type" value="Genomic_DNA"/>
</dbReference>
<dbReference type="InterPro" id="IPR050921">
    <property type="entry name" value="T4SS_GSP_E_ATPase"/>
</dbReference>
<accession>A0ABU9HCT8</accession>
<dbReference type="Gene3D" id="3.40.50.300">
    <property type="entry name" value="P-loop containing nucleotide triphosphate hydrolases"/>
    <property type="match status" value="1"/>
</dbReference>
<evidence type="ECO:0000313" key="4">
    <source>
        <dbReference type="Proteomes" id="UP001366060"/>
    </source>
</evidence>
<name>A0ABU9HCT8_9GAMM</name>
<gene>
    <name evidence="3" type="ORF">V6255_10455</name>
</gene>
<dbReference type="Pfam" id="PF00437">
    <property type="entry name" value="T2SSE"/>
    <property type="match status" value="1"/>
</dbReference>
<protein>
    <submittedName>
        <fullName evidence="3">PilT/PilU family type 4a pilus ATPase</fullName>
    </submittedName>
</protein>
<dbReference type="InterPro" id="IPR027417">
    <property type="entry name" value="P-loop_NTPase"/>
</dbReference>
<evidence type="ECO:0000259" key="2">
    <source>
        <dbReference type="Pfam" id="PF00437"/>
    </source>
</evidence>
<dbReference type="PANTHER" id="PTHR30486:SF12">
    <property type="entry name" value="TYPE IV PILUS ATPASE PILU"/>
    <property type="match status" value="1"/>
</dbReference>
<dbReference type="PANTHER" id="PTHR30486">
    <property type="entry name" value="TWITCHING MOTILITY PROTEIN PILT"/>
    <property type="match status" value="1"/>
</dbReference>
<keyword evidence="4" id="KW-1185">Reference proteome</keyword>
<proteinExistence type="inferred from homology"/>
<comment type="caution">
    <text evidence="3">The sequence shown here is derived from an EMBL/GenBank/DDBJ whole genome shotgun (WGS) entry which is preliminary data.</text>
</comment>
<evidence type="ECO:0000256" key="1">
    <source>
        <dbReference type="ARBA" id="ARBA00006611"/>
    </source>
</evidence>
<dbReference type="NCBIfam" id="TIGR01420">
    <property type="entry name" value="pilT_fam"/>
    <property type="match status" value="1"/>
</dbReference>
<dbReference type="RefSeq" id="WP_341628104.1">
    <property type="nucleotide sequence ID" value="NZ_JBAKBA010000022.1"/>
</dbReference>
<dbReference type="Proteomes" id="UP001366060">
    <property type="component" value="Unassembled WGS sequence"/>
</dbReference>
<sequence length="367" mass="41341">MLDRLLGYLDKYKGSDLYISVGLPPTIKLNGRLESLSEDDLIDEDIYSLLESALNEESFIEFKRKKEANFAFHRPEIGRFRISAFMQKDSPGMVIRRIQEKIPTFDELLLPEKLKEVCMAKRGLILFVGATGAGKSTTQAAMIGYRNNHASGHIFTVEDPIEFIHEHARSVITQREVGLDTDSFEEALRNSLRQAPDVIVQGEIRTRETMEFALNFAGTGHLCMATLHANNANQALDRILHLVPKDRHRQFLYDLSVNLNAIVAQQLIPTPDGKGSRAAFEILFNTPTIANAMRKGELYELKRIMAASTEHGMQTFDQALFKLYADGRISYIEALAHADSENDLRLMIKLEIGTESKLNSLSNLTIN</sequence>
<dbReference type="SUPFAM" id="SSF52540">
    <property type="entry name" value="P-loop containing nucleoside triphosphate hydrolases"/>
    <property type="match status" value="1"/>
</dbReference>
<reference evidence="3 4" key="1">
    <citation type="submission" date="2024-02" db="EMBL/GenBank/DDBJ databases">
        <title>Bacteria isolated from the canopy kelp, Nereocystis luetkeana.</title>
        <authorList>
            <person name="Pfister C.A."/>
            <person name="Younker I.T."/>
            <person name="Light S.H."/>
        </authorList>
    </citation>
    <scope>NUCLEOTIDE SEQUENCE [LARGE SCALE GENOMIC DNA]</scope>
    <source>
        <strain evidence="3 4">TI.2.07</strain>
    </source>
</reference>
<dbReference type="InterPro" id="IPR001482">
    <property type="entry name" value="T2SS/T4SS_dom"/>
</dbReference>
<dbReference type="InterPro" id="IPR006321">
    <property type="entry name" value="PilT/PilU"/>
</dbReference>
<dbReference type="CDD" id="cd01131">
    <property type="entry name" value="PilT"/>
    <property type="match status" value="1"/>
</dbReference>
<feature type="domain" description="Bacterial type II secretion system protein E" evidence="2">
    <location>
        <begin position="112"/>
        <end position="271"/>
    </location>
</feature>
<evidence type="ECO:0000313" key="3">
    <source>
        <dbReference type="EMBL" id="MEL0659558.1"/>
    </source>
</evidence>
<dbReference type="Gene3D" id="3.30.450.90">
    <property type="match status" value="1"/>
</dbReference>
<organism evidence="3 4">
    <name type="scientific">Psychromonas arctica</name>
    <dbReference type="NCBI Taxonomy" id="168275"/>
    <lineage>
        <taxon>Bacteria</taxon>
        <taxon>Pseudomonadati</taxon>
        <taxon>Pseudomonadota</taxon>
        <taxon>Gammaproteobacteria</taxon>
        <taxon>Alteromonadales</taxon>
        <taxon>Psychromonadaceae</taxon>
        <taxon>Psychromonas</taxon>
    </lineage>
</organism>
<comment type="similarity">
    <text evidence="1">Belongs to the GSP E family.</text>
</comment>